<evidence type="ECO:0000313" key="2">
    <source>
        <dbReference type="EMBL" id="CAF3622111.1"/>
    </source>
</evidence>
<dbReference type="PANTHER" id="PTHR15721:SF2">
    <property type="entry name" value="PROTEIN TALPID3"/>
    <property type="match status" value="1"/>
</dbReference>
<feature type="region of interest" description="Disordered" evidence="1">
    <location>
        <begin position="794"/>
        <end position="857"/>
    </location>
</feature>
<feature type="compositionally biased region" description="Pro residues" evidence="1">
    <location>
        <begin position="985"/>
        <end position="995"/>
    </location>
</feature>
<feature type="region of interest" description="Disordered" evidence="1">
    <location>
        <begin position="980"/>
        <end position="1000"/>
    </location>
</feature>
<feature type="compositionally biased region" description="Acidic residues" evidence="1">
    <location>
        <begin position="827"/>
        <end position="837"/>
    </location>
</feature>
<dbReference type="InterPro" id="IPR029246">
    <property type="entry name" value="TALPID3"/>
</dbReference>
<accession>A0A818PK34</accession>
<feature type="compositionally biased region" description="Pro residues" evidence="1">
    <location>
        <begin position="1087"/>
        <end position="1117"/>
    </location>
</feature>
<feature type="compositionally biased region" description="Basic residues" evidence="1">
    <location>
        <begin position="397"/>
        <end position="411"/>
    </location>
</feature>
<feature type="compositionally biased region" description="Pro residues" evidence="1">
    <location>
        <begin position="1025"/>
        <end position="1036"/>
    </location>
</feature>
<feature type="region of interest" description="Disordered" evidence="1">
    <location>
        <begin position="1020"/>
        <end position="1204"/>
    </location>
</feature>
<feature type="compositionally biased region" description="Polar residues" evidence="1">
    <location>
        <begin position="440"/>
        <end position="450"/>
    </location>
</feature>
<gene>
    <name evidence="2" type="ORF">OXD698_LOCUS7488</name>
</gene>
<name>A0A818PK34_9BILA</name>
<feature type="compositionally biased region" description="Low complexity" evidence="1">
    <location>
        <begin position="1161"/>
        <end position="1194"/>
    </location>
</feature>
<reference evidence="2" key="1">
    <citation type="submission" date="2021-02" db="EMBL/GenBank/DDBJ databases">
        <authorList>
            <person name="Nowell W R."/>
        </authorList>
    </citation>
    <scope>NUCLEOTIDE SEQUENCE</scope>
</reference>
<feature type="compositionally biased region" description="Polar residues" evidence="1">
    <location>
        <begin position="1053"/>
        <end position="1062"/>
    </location>
</feature>
<organism evidence="2 3">
    <name type="scientific">Adineta steineri</name>
    <dbReference type="NCBI Taxonomy" id="433720"/>
    <lineage>
        <taxon>Eukaryota</taxon>
        <taxon>Metazoa</taxon>
        <taxon>Spiralia</taxon>
        <taxon>Gnathifera</taxon>
        <taxon>Rotifera</taxon>
        <taxon>Eurotatoria</taxon>
        <taxon>Bdelloidea</taxon>
        <taxon>Adinetida</taxon>
        <taxon>Adinetidae</taxon>
        <taxon>Adineta</taxon>
    </lineage>
</organism>
<feature type="compositionally biased region" description="Polar residues" evidence="1">
    <location>
        <begin position="1240"/>
        <end position="1252"/>
    </location>
</feature>
<feature type="compositionally biased region" description="Low complexity" evidence="1">
    <location>
        <begin position="132"/>
        <end position="142"/>
    </location>
</feature>
<feature type="region of interest" description="Disordered" evidence="1">
    <location>
        <begin position="114"/>
        <end position="143"/>
    </location>
</feature>
<evidence type="ECO:0000256" key="1">
    <source>
        <dbReference type="SAM" id="MobiDB-lite"/>
    </source>
</evidence>
<feature type="region of interest" description="Disordered" evidence="1">
    <location>
        <begin position="1235"/>
        <end position="1336"/>
    </location>
</feature>
<dbReference type="GO" id="GO:0007224">
    <property type="term" value="P:smoothened signaling pathway"/>
    <property type="evidence" value="ECO:0007669"/>
    <property type="project" value="InterPro"/>
</dbReference>
<protein>
    <submittedName>
        <fullName evidence="2">Uncharacterized protein</fullName>
    </submittedName>
</protein>
<dbReference type="Proteomes" id="UP000663844">
    <property type="component" value="Unassembled WGS sequence"/>
</dbReference>
<feature type="compositionally biased region" description="Polar residues" evidence="1">
    <location>
        <begin position="719"/>
        <end position="728"/>
    </location>
</feature>
<feature type="region of interest" description="Disordered" evidence="1">
    <location>
        <begin position="704"/>
        <end position="754"/>
    </location>
</feature>
<feature type="compositionally biased region" description="Polar residues" evidence="1">
    <location>
        <begin position="1277"/>
        <end position="1314"/>
    </location>
</feature>
<dbReference type="Pfam" id="PF15324">
    <property type="entry name" value="TALPID3"/>
    <property type="match status" value="1"/>
</dbReference>
<feature type="compositionally biased region" description="Pro residues" evidence="1">
    <location>
        <begin position="739"/>
        <end position="749"/>
    </location>
</feature>
<feature type="compositionally biased region" description="Polar residues" evidence="1">
    <location>
        <begin position="415"/>
        <end position="431"/>
    </location>
</feature>
<dbReference type="GO" id="GO:0005814">
    <property type="term" value="C:centriole"/>
    <property type="evidence" value="ECO:0007669"/>
    <property type="project" value="TreeGrafter"/>
</dbReference>
<evidence type="ECO:0000313" key="3">
    <source>
        <dbReference type="Proteomes" id="UP000663844"/>
    </source>
</evidence>
<feature type="region of interest" description="Disordered" evidence="1">
    <location>
        <begin position="48"/>
        <end position="83"/>
    </location>
</feature>
<feature type="compositionally biased region" description="Pro residues" evidence="1">
    <location>
        <begin position="1133"/>
        <end position="1160"/>
    </location>
</feature>
<dbReference type="GO" id="GO:0036064">
    <property type="term" value="C:ciliary basal body"/>
    <property type="evidence" value="ECO:0007669"/>
    <property type="project" value="TreeGrafter"/>
</dbReference>
<sequence length="1336" mass="149384">MEDDNLILLLNTTKSEQTTPNQQKREPLVEIVDNDDHDSVVTMTCLNDRIPPIPSNNSKRHFDDIKLVRPSSATSQGSRSKRQEKIINYAPHLTSGGNRNSTDNLIQSSIDVTLSTNSSRDERQQQHHHHQPQQQQQQQQYQNATPIEDELPIITIVGIEDNGERENENPIDTNDPLLTPYTSSKPIIPSQVHSTPDVQISRFDKDPTTSKAAFARSQLAKRFSINQAQQRPIPIQSLSNTNNNDCTSTTDQQQTATSLAATVAASIAVSVTQPFLKLQNELEQKMNTVLDQIHQQQQKTYTNGVVVPVTTVQQTSDTNKLLNDCVDTRMKYMEKVQEQQQQVLKQLADLVQTTKPKSKSPFYEDKISTLESNTTPQQQKQCHFLDTLIGTSPSPVRHTKSHKKHHTRKKTSVSPSSTNKRPSRVTNTNTRVGKARSPVTFKQQPPNSHFNIEPSLPYGCSVCDRSRSRSRSHSPAKGLSPDSSYPRPFIPFPRPPSIMSDGFIPSSTSFITGNALNDAYPPFDKYLNTSIPPLPLQPKPIRPINENLDLHDRIKQIDEAKNLLDENYLTLQRRKNDVTSLEATTNESLRIQRLVEQCVKQVTRQVREEVKLKLEHDEIHVEQKQKIIPTKKRATSNTQLAFDRHSTTRTGKQTTPMVESTTSSQPYSDAFMEAVYGRSLYQKIKKDGKQPYFKLKHQAAQQAKQAKQIEQIPVRDTGLKSSPRTTVPSRRVIEKPSLTPQPPPPPPSVPQRMYEPEYYTRPDGVILLGPPQIRDTRTFQPTYIPSEHRLTPHVLPSVDVNPSTKKVRFGNKTESVKVGLDDNERSENEDDDDDDGQGIEIPGYHQTKDDHQQTYDGPRFPPTIPHDEGYRNRQYDTLQTGAIDWLEQELIARFMSQLQNQQTTVPIQQHRDVISARSSISSSSDDRSIHDRLLDLLGQDGFQLFIDMGQPIDQDLIQALTREVLEERIAQMIGFRSPRESIHIVPPPPAPPPRTTTPTATATTTTTALVDHYQWPQEHAIATPQPTPPHSPPPPTHHARVVTPEITGHEISSDSGSTTPRSVTPFEDLDRPLPTVLHHSIGTPDPSDSPSPPSTPRVPQPPIVQPQPQPPPPPLPPVIEKRDASTMASIELPRPPSPPRPPPPVIIPQPPPRPPSPPRLKTPSPVSSTSSSSSSSSPTSSSSLSTFSIPYSSTDSPFSDHAWFDDRSEGQIDLLGRDRPHTELIMKQAQRLLDQRRRYSSVTPASMSITTPPFSPAGGTHTLSIGEVPPQFPGSIPFQQQENGHTTPPGSDESNNSGKSEGEVTSSMMMNQPMQAMHIKYRKSSQGFLGKKNNRK</sequence>
<comment type="caution">
    <text evidence="2">The sequence shown here is derived from an EMBL/GenBank/DDBJ whole genome shotgun (WGS) entry which is preliminary data.</text>
</comment>
<feature type="region of interest" description="Disordered" evidence="1">
    <location>
        <begin position="388"/>
        <end position="489"/>
    </location>
</feature>
<dbReference type="EMBL" id="CAJOAZ010000344">
    <property type="protein sequence ID" value="CAF3622111.1"/>
    <property type="molecule type" value="Genomic_DNA"/>
</dbReference>
<proteinExistence type="predicted"/>
<dbReference type="PANTHER" id="PTHR15721">
    <property type="entry name" value="KIAA0586 PROTEIN"/>
    <property type="match status" value="1"/>
</dbReference>